<keyword evidence="7" id="KW-1185">Reference proteome</keyword>
<organism evidence="6 7">
    <name type="scientific">Leucobacter viscericola</name>
    <dbReference type="NCBI Taxonomy" id="2714935"/>
    <lineage>
        <taxon>Bacteria</taxon>
        <taxon>Bacillati</taxon>
        <taxon>Actinomycetota</taxon>
        <taxon>Actinomycetes</taxon>
        <taxon>Micrococcales</taxon>
        <taxon>Microbacteriaceae</taxon>
        <taxon>Leucobacter</taxon>
    </lineage>
</organism>
<evidence type="ECO:0000313" key="7">
    <source>
        <dbReference type="Proteomes" id="UP000502677"/>
    </source>
</evidence>
<dbReference type="InterPro" id="IPR032808">
    <property type="entry name" value="DoxX"/>
</dbReference>
<accession>A0A6G7XIM1</accession>
<evidence type="ECO:0000256" key="2">
    <source>
        <dbReference type="ARBA" id="ARBA00022692"/>
    </source>
</evidence>
<proteinExistence type="predicted"/>
<dbReference type="Proteomes" id="UP000502677">
    <property type="component" value="Chromosome"/>
</dbReference>
<keyword evidence="3 5" id="KW-1133">Transmembrane helix</keyword>
<protein>
    <recommendedName>
        <fullName evidence="8">DoxX-like family protein</fullName>
    </recommendedName>
</protein>
<evidence type="ECO:0008006" key="8">
    <source>
        <dbReference type="Google" id="ProtNLM"/>
    </source>
</evidence>
<evidence type="ECO:0000313" key="6">
    <source>
        <dbReference type="EMBL" id="QIK64362.1"/>
    </source>
</evidence>
<reference evidence="6 7" key="1">
    <citation type="submission" date="2020-03" db="EMBL/GenBank/DDBJ databases">
        <title>Leucobacter sp. nov., isolated from beetles.</title>
        <authorList>
            <person name="Hyun D.-W."/>
            <person name="Bae J.-W."/>
        </authorList>
    </citation>
    <scope>NUCLEOTIDE SEQUENCE [LARGE SCALE GENOMIC DNA]</scope>
    <source>
        <strain evidence="6 7">HDW9C</strain>
    </source>
</reference>
<dbReference type="Pfam" id="PF13564">
    <property type="entry name" value="DoxX_2"/>
    <property type="match status" value="1"/>
</dbReference>
<feature type="transmembrane region" description="Helical" evidence="5">
    <location>
        <begin position="71"/>
        <end position="91"/>
    </location>
</feature>
<sequence>MILLAQSWWIPAALAFILFADAIISIRPPAFIRACLDGVKLPREWWWMLIVIKLLGTAGLIVGIWVPGIGFAANTGVIVYFVCAAIAHLRAKFLKQEFWVNCLGMLLLSILALVFSYLV</sequence>
<evidence type="ECO:0000256" key="4">
    <source>
        <dbReference type="ARBA" id="ARBA00023136"/>
    </source>
</evidence>
<name>A0A6G7XIM1_9MICO</name>
<evidence type="ECO:0000256" key="1">
    <source>
        <dbReference type="ARBA" id="ARBA00004141"/>
    </source>
</evidence>
<comment type="subcellular location">
    <subcellularLocation>
        <location evidence="1">Membrane</location>
        <topology evidence="1">Multi-pass membrane protein</topology>
    </subcellularLocation>
</comment>
<dbReference type="GO" id="GO:0016020">
    <property type="term" value="C:membrane"/>
    <property type="evidence" value="ECO:0007669"/>
    <property type="project" value="UniProtKB-SubCell"/>
</dbReference>
<dbReference type="EMBL" id="CP049863">
    <property type="protein sequence ID" value="QIK64362.1"/>
    <property type="molecule type" value="Genomic_DNA"/>
</dbReference>
<feature type="transmembrane region" description="Helical" evidence="5">
    <location>
        <begin position="6"/>
        <end position="24"/>
    </location>
</feature>
<feature type="transmembrane region" description="Helical" evidence="5">
    <location>
        <begin position="45"/>
        <end position="65"/>
    </location>
</feature>
<dbReference type="KEGG" id="lvi:G7068_14975"/>
<feature type="transmembrane region" description="Helical" evidence="5">
    <location>
        <begin position="98"/>
        <end position="118"/>
    </location>
</feature>
<keyword evidence="2 5" id="KW-0812">Transmembrane</keyword>
<evidence type="ECO:0000256" key="5">
    <source>
        <dbReference type="SAM" id="Phobius"/>
    </source>
</evidence>
<dbReference type="RefSeq" id="WP_166292695.1">
    <property type="nucleotide sequence ID" value="NZ_CP049863.1"/>
</dbReference>
<keyword evidence="4 5" id="KW-0472">Membrane</keyword>
<evidence type="ECO:0000256" key="3">
    <source>
        <dbReference type="ARBA" id="ARBA00022989"/>
    </source>
</evidence>
<gene>
    <name evidence="6" type="ORF">G7068_14975</name>
</gene>
<dbReference type="AlphaFoldDB" id="A0A6G7XIM1"/>